<feature type="transmembrane region" description="Helical" evidence="7">
    <location>
        <begin position="7"/>
        <end position="28"/>
    </location>
</feature>
<dbReference type="RefSeq" id="WP_079440455.1">
    <property type="nucleotide sequence ID" value="NZ_MZGT01000037.1"/>
</dbReference>
<dbReference type="GO" id="GO:0000041">
    <property type="term" value="P:transition metal ion transport"/>
    <property type="evidence" value="ECO:0007669"/>
    <property type="project" value="InterPro"/>
</dbReference>
<feature type="transmembrane region" description="Helical" evidence="7">
    <location>
        <begin position="40"/>
        <end position="60"/>
    </location>
</feature>
<reference evidence="9 10" key="1">
    <citation type="submission" date="2017-03" db="EMBL/GenBank/DDBJ databases">
        <title>Genome sequence of Clostridium chromiireducens DSM 23318.</title>
        <authorList>
            <person name="Poehlein A."/>
            <person name="Daniel R."/>
        </authorList>
    </citation>
    <scope>NUCLEOTIDE SEQUENCE [LARGE SCALE GENOMIC DNA]</scope>
    <source>
        <strain evidence="9 10">DSM 23318</strain>
    </source>
</reference>
<dbReference type="PANTHER" id="PTHR34229:SF1">
    <property type="entry name" value="METAL TRANSPORT PROTEIN HI_1621-RELATED"/>
    <property type="match status" value="1"/>
</dbReference>
<feature type="transmembrane region" description="Helical" evidence="7">
    <location>
        <begin position="318"/>
        <end position="341"/>
    </location>
</feature>
<dbReference type="InterPro" id="IPR002751">
    <property type="entry name" value="CbiM/NikMN"/>
</dbReference>
<evidence type="ECO:0000256" key="4">
    <source>
        <dbReference type="ARBA" id="ARBA00022692"/>
    </source>
</evidence>
<gene>
    <name evidence="9" type="primary">nikMN_2</name>
    <name evidence="9" type="ORF">CLCHR_28210</name>
</gene>
<dbReference type="GO" id="GO:0005886">
    <property type="term" value="C:plasma membrane"/>
    <property type="evidence" value="ECO:0007669"/>
    <property type="project" value="UniProtKB-SubCell"/>
</dbReference>
<accession>A0A1V4ILQ9</accession>
<feature type="transmembrane region" description="Helical" evidence="7">
    <location>
        <begin position="181"/>
        <end position="206"/>
    </location>
</feature>
<keyword evidence="4 7" id="KW-0812">Transmembrane</keyword>
<dbReference type="PANTHER" id="PTHR34229">
    <property type="entry name" value="METAL TRANSPORT PROTEIN HI_1621-RELATED"/>
    <property type="match status" value="1"/>
</dbReference>
<feature type="domain" description="PDGLE" evidence="8">
    <location>
        <begin position="225"/>
        <end position="338"/>
    </location>
</feature>
<feature type="transmembrane region" description="Helical" evidence="7">
    <location>
        <begin position="104"/>
        <end position="127"/>
    </location>
</feature>
<name>A0A1V4ILQ9_9CLOT</name>
<feature type="transmembrane region" description="Helical" evidence="7">
    <location>
        <begin position="72"/>
        <end position="98"/>
    </location>
</feature>
<evidence type="ECO:0000256" key="7">
    <source>
        <dbReference type="SAM" id="Phobius"/>
    </source>
</evidence>
<dbReference type="Proteomes" id="UP000191056">
    <property type="component" value="Unassembled WGS sequence"/>
</dbReference>
<dbReference type="InterPro" id="IPR025937">
    <property type="entry name" value="PDGLE_dom"/>
</dbReference>
<keyword evidence="5 7" id="KW-1133">Transmembrane helix</keyword>
<dbReference type="Pfam" id="PF13190">
    <property type="entry name" value="PDGLE"/>
    <property type="match status" value="1"/>
</dbReference>
<keyword evidence="6 7" id="KW-0472">Membrane</keyword>
<evidence type="ECO:0000256" key="1">
    <source>
        <dbReference type="ARBA" id="ARBA00004651"/>
    </source>
</evidence>
<keyword evidence="10" id="KW-1185">Reference proteome</keyword>
<comment type="subcellular location">
    <subcellularLocation>
        <location evidence="1">Cell membrane</location>
        <topology evidence="1">Multi-pass membrane protein</topology>
    </subcellularLocation>
</comment>
<evidence type="ECO:0000313" key="9">
    <source>
        <dbReference type="EMBL" id="OPJ60695.1"/>
    </source>
</evidence>
<evidence type="ECO:0000256" key="2">
    <source>
        <dbReference type="ARBA" id="ARBA00022448"/>
    </source>
</evidence>
<organism evidence="9 10">
    <name type="scientific">Clostridium chromiireducens</name>
    <dbReference type="NCBI Taxonomy" id="225345"/>
    <lineage>
        <taxon>Bacteria</taxon>
        <taxon>Bacillati</taxon>
        <taxon>Bacillota</taxon>
        <taxon>Clostridia</taxon>
        <taxon>Eubacteriales</taxon>
        <taxon>Clostridiaceae</taxon>
        <taxon>Clostridium</taxon>
    </lineage>
</organism>
<proteinExistence type="predicted"/>
<protein>
    <submittedName>
        <fullName evidence="9">Fused nickel transport protein NikMN</fullName>
    </submittedName>
</protein>
<evidence type="ECO:0000313" key="10">
    <source>
        <dbReference type="Proteomes" id="UP000191056"/>
    </source>
</evidence>
<dbReference type="STRING" id="225345.CLCHR_28210"/>
<dbReference type="Gene3D" id="1.10.1760.20">
    <property type="match status" value="1"/>
</dbReference>
<evidence type="ECO:0000256" key="6">
    <source>
        <dbReference type="ARBA" id="ARBA00023136"/>
    </source>
</evidence>
<dbReference type="EMBL" id="MZGT01000037">
    <property type="protein sequence ID" value="OPJ60695.1"/>
    <property type="molecule type" value="Genomic_DNA"/>
</dbReference>
<keyword evidence="2" id="KW-0813">Transport</keyword>
<dbReference type="Pfam" id="PF01891">
    <property type="entry name" value="CbiM"/>
    <property type="match status" value="1"/>
</dbReference>
<feature type="transmembrane region" description="Helical" evidence="7">
    <location>
        <begin position="139"/>
        <end position="161"/>
    </location>
</feature>
<feature type="transmembrane region" description="Helical" evidence="7">
    <location>
        <begin position="227"/>
        <end position="246"/>
    </location>
</feature>
<comment type="caution">
    <text evidence="9">The sequence shown here is derived from an EMBL/GenBank/DDBJ whole genome shotgun (WGS) entry which is preliminary data.</text>
</comment>
<dbReference type="OrthoDB" id="5395048at2"/>
<evidence type="ECO:0000256" key="3">
    <source>
        <dbReference type="ARBA" id="ARBA00022475"/>
    </source>
</evidence>
<evidence type="ECO:0000259" key="8">
    <source>
        <dbReference type="Pfam" id="PF13190"/>
    </source>
</evidence>
<keyword evidence="3" id="KW-1003">Cell membrane</keyword>
<dbReference type="AlphaFoldDB" id="A0A1V4ILQ9"/>
<sequence>MHMADALISPAVGGAMFAATAGVYTYSVRKIKTELDNKKIPLMGVMGAFVFAAQMINFSIPGTGSSGHIGGGLLLSIILGPYAAFLTMASILLIQALFFADGGLLAYGANVFNLGFYTCFIAYPLIYKFLTRSNDSTKRIFIASTAAALFGLQAGAFSIVIETLLSGRSELPFTTFLLLMQPIHLVIGIVEGLLTGAVISFVLKASPEVIEKAEKGEALGSISVKKVFVSTIIAIFLIGGIFSWFASSNPDGLEWSISKVTGQTELKTEDSIYSELSQLQSKVAVFPDYSFKESKETQKEDKNLTEITPSIVNVGTSISGILGGIVTLIIAGGTGVIISIFKNKKEKMPTS</sequence>
<evidence type="ECO:0000256" key="5">
    <source>
        <dbReference type="ARBA" id="ARBA00022989"/>
    </source>
</evidence>